<evidence type="ECO:0000313" key="3">
    <source>
        <dbReference type="EMBL" id="MFC0560828.1"/>
    </source>
</evidence>
<comment type="caution">
    <text evidence="3">The sequence shown here is derived from an EMBL/GenBank/DDBJ whole genome shotgun (WGS) entry which is preliminary data.</text>
</comment>
<proteinExistence type="predicted"/>
<dbReference type="EMBL" id="JBHLTR010000044">
    <property type="protein sequence ID" value="MFC0560828.1"/>
    <property type="molecule type" value="Genomic_DNA"/>
</dbReference>
<dbReference type="InterPro" id="IPR012340">
    <property type="entry name" value="NA-bd_OB-fold"/>
</dbReference>
<comment type="catalytic activity">
    <reaction evidence="1">
        <text>ATP + (deoxyribonucleotide)n-3'-hydroxyl + 5'-phospho-(deoxyribonucleotide)m = (deoxyribonucleotide)n+m + AMP + diphosphate.</text>
        <dbReference type="EC" id="6.5.1.1"/>
    </reaction>
</comment>
<dbReference type="SUPFAM" id="SSF50249">
    <property type="entry name" value="Nucleic acid-binding proteins"/>
    <property type="match status" value="1"/>
</dbReference>
<gene>
    <name evidence="3" type="ORF">ACFFH4_17835</name>
</gene>
<sequence>MPKYCLDPNNEKITALPLLERKSLLSETIPGGQQMIIVTQYIEGYAAAYFDAVKAQDLEGIVLKNAGSKYKVGKRSHDWLKIINYQYQDVYISGLRKGEFGLTLSDEKGKYIGLMEFMPPQARNKVYQTYSGHVVKETKDFISFDPYMKCKVKYRNLTKNNMLRIPSFVEWVS</sequence>
<dbReference type="InterPro" id="IPR012310">
    <property type="entry name" value="DNA_ligase_ATP-dep_cent"/>
</dbReference>
<organism evidence="3 4">
    <name type="scientific">Halalkalibacter alkalisediminis</name>
    <dbReference type="NCBI Taxonomy" id="935616"/>
    <lineage>
        <taxon>Bacteria</taxon>
        <taxon>Bacillati</taxon>
        <taxon>Bacillota</taxon>
        <taxon>Bacilli</taxon>
        <taxon>Bacillales</taxon>
        <taxon>Bacillaceae</taxon>
        <taxon>Halalkalibacter</taxon>
    </lineage>
</organism>
<protein>
    <recommendedName>
        <fullName evidence="2">ATP-dependent DNA ligase family profile domain-containing protein</fullName>
    </recommendedName>
</protein>
<dbReference type="Pfam" id="PF01068">
    <property type="entry name" value="DNA_ligase_A_M"/>
    <property type="match status" value="1"/>
</dbReference>
<evidence type="ECO:0000259" key="2">
    <source>
        <dbReference type="Pfam" id="PF01068"/>
    </source>
</evidence>
<dbReference type="RefSeq" id="WP_273848305.1">
    <property type="nucleotide sequence ID" value="NZ_JAQQWT010000064.1"/>
</dbReference>
<reference evidence="3 4" key="1">
    <citation type="submission" date="2024-09" db="EMBL/GenBank/DDBJ databases">
        <authorList>
            <person name="Sun Q."/>
            <person name="Mori K."/>
        </authorList>
    </citation>
    <scope>NUCLEOTIDE SEQUENCE [LARGE SCALE GENOMIC DNA]</scope>
    <source>
        <strain evidence="3 4">NCAIM B.02301</strain>
    </source>
</reference>
<dbReference type="Proteomes" id="UP001589833">
    <property type="component" value="Unassembled WGS sequence"/>
</dbReference>
<keyword evidence="4" id="KW-1185">Reference proteome</keyword>
<dbReference type="SUPFAM" id="SSF56091">
    <property type="entry name" value="DNA ligase/mRNA capping enzyme, catalytic domain"/>
    <property type="match status" value="1"/>
</dbReference>
<feature type="domain" description="ATP-dependent DNA ligase family profile" evidence="2">
    <location>
        <begin position="5"/>
        <end position="82"/>
    </location>
</feature>
<evidence type="ECO:0000313" key="4">
    <source>
        <dbReference type="Proteomes" id="UP001589833"/>
    </source>
</evidence>
<evidence type="ECO:0000256" key="1">
    <source>
        <dbReference type="ARBA" id="ARBA00034003"/>
    </source>
</evidence>
<accession>A0ABV6NL60</accession>
<dbReference type="Gene3D" id="3.30.470.30">
    <property type="entry name" value="DNA ligase/mRNA capping enzyme"/>
    <property type="match status" value="1"/>
</dbReference>
<name>A0ABV6NL60_9BACI</name>